<feature type="compositionally biased region" description="Basic and acidic residues" evidence="1">
    <location>
        <begin position="1"/>
        <end position="13"/>
    </location>
</feature>
<dbReference type="Proteomes" id="UP000569329">
    <property type="component" value="Unassembled WGS sequence"/>
</dbReference>
<gene>
    <name evidence="2" type="ORF">FHX42_001803</name>
</gene>
<dbReference type="Pfam" id="PF16827">
    <property type="entry name" value="zf-HC3"/>
    <property type="match status" value="1"/>
</dbReference>
<dbReference type="AlphaFoldDB" id="A0A839DW46"/>
<organism evidence="2 3">
    <name type="scientific">Halosaccharopolyspora lacisalsi</name>
    <dbReference type="NCBI Taxonomy" id="1000566"/>
    <lineage>
        <taxon>Bacteria</taxon>
        <taxon>Bacillati</taxon>
        <taxon>Actinomycetota</taxon>
        <taxon>Actinomycetes</taxon>
        <taxon>Pseudonocardiales</taxon>
        <taxon>Pseudonocardiaceae</taxon>
        <taxon>Halosaccharopolyspora</taxon>
    </lineage>
</organism>
<dbReference type="InterPro" id="IPR031795">
    <property type="entry name" value="Zf-HC3"/>
</dbReference>
<accession>A0A839DW46</accession>
<dbReference type="RefSeq" id="WP_182543739.1">
    <property type="nucleotide sequence ID" value="NZ_JACGWZ010000002.1"/>
</dbReference>
<comment type="caution">
    <text evidence="2">The sequence shown here is derived from an EMBL/GenBank/DDBJ whole genome shotgun (WGS) entry which is preliminary data.</text>
</comment>
<reference evidence="2 3" key="1">
    <citation type="submission" date="2020-07" db="EMBL/GenBank/DDBJ databases">
        <title>Sequencing the genomes of 1000 actinobacteria strains.</title>
        <authorList>
            <person name="Klenk H.-P."/>
        </authorList>
    </citation>
    <scope>NUCLEOTIDE SEQUENCE [LARGE SCALE GENOMIC DNA]</scope>
    <source>
        <strain evidence="2 3">DSM 45975</strain>
    </source>
</reference>
<evidence type="ECO:0000313" key="3">
    <source>
        <dbReference type="Proteomes" id="UP000569329"/>
    </source>
</evidence>
<protein>
    <recommendedName>
        <fullName evidence="4">Zinc-finger</fullName>
    </recommendedName>
</protein>
<proteinExistence type="predicted"/>
<evidence type="ECO:0008006" key="4">
    <source>
        <dbReference type="Google" id="ProtNLM"/>
    </source>
</evidence>
<sequence>MTTELKHHWQPAEKKRHAMAGRLPGGKQYRGGETLTTLCERSVEAAPSTDINWLWPTCEECMRAAKLRVGAPV</sequence>
<dbReference type="Gene3D" id="2.30.30.990">
    <property type="entry name" value="Malonyl-[acyl-carrier protein] O-methyltransferase, zinc-finger motif"/>
    <property type="match status" value="1"/>
</dbReference>
<dbReference type="EMBL" id="JACGWZ010000002">
    <property type="protein sequence ID" value="MBA8824456.1"/>
    <property type="molecule type" value="Genomic_DNA"/>
</dbReference>
<name>A0A839DW46_9PSEU</name>
<evidence type="ECO:0000256" key="1">
    <source>
        <dbReference type="SAM" id="MobiDB-lite"/>
    </source>
</evidence>
<feature type="region of interest" description="Disordered" evidence="1">
    <location>
        <begin position="1"/>
        <end position="27"/>
    </location>
</feature>
<evidence type="ECO:0000313" key="2">
    <source>
        <dbReference type="EMBL" id="MBA8824456.1"/>
    </source>
</evidence>
<keyword evidence="3" id="KW-1185">Reference proteome</keyword>